<dbReference type="EMBL" id="CAIIXF020000012">
    <property type="protein sequence ID" value="CAH1800489.1"/>
    <property type="molecule type" value="Genomic_DNA"/>
</dbReference>
<sequence length="619" mass="69279">MARKELLLLQIILVAFLAPGVQPQPLTPEERTRVDEFMREVRECSSHTGMIVSMVRGGETVFTGAYGLAVDNEGTENDIPATTSTVFPIASCSKHFTGTIIGHVLQNTNYDWDTPVHQILRDQGEDVYFIDMLRTNEMSLRDLLAHRHGIPGHDVILAANTFSREELMQRIRFLKPTSPIRNNYDYNNILYGLAAYVVEKISGKTWDQLLKEEFWDKLGMTRTSTLLLGNSTGYDGWARGHVSLLGESILGPLDMARFGGVARGAAGAGGVAITAEDWGRWMNFQMHNIQEEITHPQIIDDVRSTSQITRRLVRRGSTKPDRPWFRGNVGYGLGWGMGWYRGNPTVSHGGSLLFYTSSMGMLPYRNIGVGMAVNNPGSPSRASQFAMDILLGVEPTVNISTVCGLIQKDKEEQEADLENEDGMDEDFPGMKLMLQGIIRNLPKDELNQLKKAVKQKKTHNLFMDKHMNKLFKALADMDENPRRKVKKLRKRRQAGRPLDAYTGTFGNFAYGNVTISIYPDDPDDDFTGDLMLTYGQIELTLDRDEENPDKFDISILGLVEIFGDQVTFWGSGPDGNIDRAEIPLDPRDGPYSYARDRMFSDAPPPNTGNCPNPPVCLET</sequence>
<dbReference type="InterPro" id="IPR050491">
    <property type="entry name" value="AmpC-like"/>
</dbReference>
<evidence type="ECO:0000256" key="2">
    <source>
        <dbReference type="SAM" id="SignalP"/>
    </source>
</evidence>
<feature type="region of interest" description="Disordered" evidence="1">
    <location>
        <begin position="600"/>
        <end position="619"/>
    </location>
</feature>
<dbReference type="OrthoDB" id="5946976at2759"/>
<dbReference type="Pfam" id="PF00144">
    <property type="entry name" value="Beta-lactamase"/>
    <property type="match status" value="1"/>
</dbReference>
<protein>
    <recommendedName>
        <fullName evidence="3">Beta-lactamase-related domain-containing protein</fullName>
    </recommendedName>
</protein>
<organism evidence="4 5">
    <name type="scientific">Owenia fusiformis</name>
    <name type="common">Polychaete worm</name>
    <dbReference type="NCBI Taxonomy" id="6347"/>
    <lineage>
        <taxon>Eukaryota</taxon>
        <taxon>Metazoa</taxon>
        <taxon>Spiralia</taxon>
        <taxon>Lophotrochozoa</taxon>
        <taxon>Annelida</taxon>
        <taxon>Polychaeta</taxon>
        <taxon>Sedentaria</taxon>
        <taxon>Canalipalpata</taxon>
        <taxon>Sabellida</taxon>
        <taxon>Oweniida</taxon>
        <taxon>Oweniidae</taxon>
        <taxon>Owenia</taxon>
    </lineage>
</organism>
<dbReference type="InterPro" id="IPR001466">
    <property type="entry name" value="Beta-lactam-related"/>
</dbReference>
<comment type="caution">
    <text evidence="4">The sequence shown here is derived from an EMBL/GenBank/DDBJ whole genome shotgun (WGS) entry which is preliminary data.</text>
</comment>
<proteinExistence type="predicted"/>
<feature type="signal peptide" evidence="2">
    <location>
        <begin position="1"/>
        <end position="23"/>
    </location>
</feature>
<gene>
    <name evidence="4" type="ORF">OFUS_LOCUS24367</name>
</gene>
<evidence type="ECO:0000259" key="3">
    <source>
        <dbReference type="Pfam" id="PF00144"/>
    </source>
</evidence>
<dbReference type="PANTHER" id="PTHR46825">
    <property type="entry name" value="D-ALANYL-D-ALANINE-CARBOXYPEPTIDASE/ENDOPEPTIDASE AMPH"/>
    <property type="match status" value="1"/>
</dbReference>
<dbReference type="InterPro" id="IPR012338">
    <property type="entry name" value="Beta-lactam/transpept-like"/>
</dbReference>
<dbReference type="AlphaFoldDB" id="A0A8S4Q9E0"/>
<dbReference type="PANTHER" id="PTHR46825:SF15">
    <property type="entry name" value="BETA-LACTAMASE-RELATED DOMAIN-CONTAINING PROTEIN"/>
    <property type="match status" value="1"/>
</dbReference>
<name>A0A8S4Q9E0_OWEFU</name>
<feature type="domain" description="Beta-lactamase-related" evidence="3">
    <location>
        <begin position="37"/>
        <end position="382"/>
    </location>
</feature>
<evidence type="ECO:0000256" key="1">
    <source>
        <dbReference type="SAM" id="MobiDB-lite"/>
    </source>
</evidence>
<evidence type="ECO:0000313" key="4">
    <source>
        <dbReference type="EMBL" id="CAH1800489.1"/>
    </source>
</evidence>
<feature type="compositionally biased region" description="Pro residues" evidence="1">
    <location>
        <begin position="602"/>
        <end position="619"/>
    </location>
</feature>
<dbReference type="Proteomes" id="UP000749559">
    <property type="component" value="Unassembled WGS sequence"/>
</dbReference>
<dbReference type="SUPFAM" id="SSF56601">
    <property type="entry name" value="beta-lactamase/transpeptidase-like"/>
    <property type="match status" value="1"/>
</dbReference>
<accession>A0A8S4Q9E0</accession>
<dbReference type="Gene3D" id="3.40.710.10">
    <property type="entry name" value="DD-peptidase/beta-lactamase superfamily"/>
    <property type="match status" value="1"/>
</dbReference>
<evidence type="ECO:0000313" key="5">
    <source>
        <dbReference type="Proteomes" id="UP000749559"/>
    </source>
</evidence>
<keyword evidence="5" id="KW-1185">Reference proteome</keyword>
<keyword evidence="2" id="KW-0732">Signal</keyword>
<reference evidence="4" key="1">
    <citation type="submission" date="2022-03" db="EMBL/GenBank/DDBJ databases">
        <authorList>
            <person name="Martin C."/>
        </authorList>
    </citation>
    <scope>NUCLEOTIDE SEQUENCE</scope>
</reference>
<feature type="chain" id="PRO_5035720200" description="Beta-lactamase-related domain-containing protein" evidence="2">
    <location>
        <begin position="24"/>
        <end position="619"/>
    </location>
</feature>